<dbReference type="GO" id="GO:0004553">
    <property type="term" value="F:hydrolase activity, hydrolyzing O-glycosyl compounds"/>
    <property type="evidence" value="ECO:0007669"/>
    <property type="project" value="InterPro"/>
</dbReference>
<dbReference type="Gene3D" id="2.60.120.200">
    <property type="match status" value="1"/>
</dbReference>
<gene>
    <name evidence="4" type="ORF">SCHPADRAFT_818060</name>
</gene>
<dbReference type="InParanoid" id="A0A0H2S5D9"/>
<dbReference type="EMBL" id="KQ085886">
    <property type="protein sequence ID" value="KLO19430.1"/>
    <property type="molecule type" value="Genomic_DNA"/>
</dbReference>
<dbReference type="PANTHER" id="PTHR10963">
    <property type="entry name" value="GLYCOSYL HYDROLASE-RELATED"/>
    <property type="match status" value="1"/>
</dbReference>
<dbReference type="GO" id="GO:0005975">
    <property type="term" value="P:carbohydrate metabolic process"/>
    <property type="evidence" value="ECO:0007669"/>
    <property type="project" value="InterPro"/>
</dbReference>
<dbReference type="AlphaFoldDB" id="A0A0H2S5D9"/>
<dbReference type="SUPFAM" id="SSF49899">
    <property type="entry name" value="Concanavalin A-like lectins/glucanases"/>
    <property type="match status" value="1"/>
</dbReference>
<sequence length="409" mass="47121">MLIPKYIAPRRKSTALTDEGKRNIEKPWLAKRDMREYISWVLTWSMMLFCAGAAAVMCLLDARNVKMMGDLCLVLHDDFDNGLNRDVWFHEVDMGGFGNKEFEMTTNSDNNTFVEDGILYIVPTLTEDAIGHENVYNGYTYNISGCTNVNLTTCSATSNYTTQKVVNPVQSARISTKFSHSITYGRVEVRARLPRGDWLWPAIWMLPTRNDYGPWPMSGEIDIMESRGNGRDYPFQGDNYVRTSLNWGPADFINYAFMTYGWWKKPRMRFSDNFHTFVLEWSPTFLRSYVDTRLQMPFSIDFNQPFYERGNFPATAFNGSTEIVIENPWKGSGSNSAPFDKPFYLIMNVAVGGTNGWFPDTVGDKPWFDGSENAMYQFAKAQPAWYPSWPEDLKRRGMAIDYVKMWQSC</sequence>
<organism evidence="4 5">
    <name type="scientific">Schizopora paradoxa</name>
    <dbReference type="NCBI Taxonomy" id="27342"/>
    <lineage>
        <taxon>Eukaryota</taxon>
        <taxon>Fungi</taxon>
        <taxon>Dikarya</taxon>
        <taxon>Basidiomycota</taxon>
        <taxon>Agaricomycotina</taxon>
        <taxon>Agaricomycetes</taxon>
        <taxon>Hymenochaetales</taxon>
        <taxon>Schizoporaceae</taxon>
        <taxon>Schizopora</taxon>
    </lineage>
</organism>
<evidence type="ECO:0000313" key="5">
    <source>
        <dbReference type="Proteomes" id="UP000053477"/>
    </source>
</evidence>
<comment type="similarity">
    <text evidence="1">Belongs to the glycosyl hydrolase 16 family.</text>
</comment>
<keyword evidence="2" id="KW-0472">Membrane</keyword>
<dbReference type="InterPro" id="IPR013320">
    <property type="entry name" value="ConA-like_dom_sf"/>
</dbReference>
<dbReference type="GO" id="GO:0030246">
    <property type="term" value="F:carbohydrate binding"/>
    <property type="evidence" value="ECO:0007669"/>
    <property type="project" value="UniProtKB-KW"/>
</dbReference>
<reference evidence="4 5" key="1">
    <citation type="submission" date="2015-04" db="EMBL/GenBank/DDBJ databases">
        <title>Complete genome sequence of Schizopora paradoxa KUC8140, a cosmopolitan wood degrader in East Asia.</title>
        <authorList>
            <consortium name="DOE Joint Genome Institute"/>
            <person name="Min B."/>
            <person name="Park H."/>
            <person name="Jang Y."/>
            <person name="Kim J.-J."/>
            <person name="Kim K.H."/>
            <person name="Pangilinan J."/>
            <person name="Lipzen A."/>
            <person name="Riley R."/>
            <person name="Grigoriev I.V."/>
            <person name="Spatafora J.W."/>
            <person name="Choi I.-G."/>
        </authorList>
    </citation>
    <scope>NUCLEOTIDE SEQUENCE [LARGE SCALE GENOMIC DNA]</scope>
    <source>
        <strain evidence="4 5">KUC8140</strain>
    </source>
</reference>
<keyword evidence="2" id="KW-0812">Transmembrane</keyword>
<name>A0A0H2S5D9_9AGAM</name>
<accession>A0A0H2S5D9</accession>
<evidence type="ECO:0000259" key="3">
    <source>
        <dbReference type="PROSITE" id="PS51762"/>
    </source>
</evidence>
<evidence type="ECO:0000256" key="2">
    <source>
        <dbReference type="SAM" id="Phobius"/>
    </source>
</evidence>
<dbReference type="PROSITE" id="PS51762">
    <property type="entry name" value="GH16_2"/>
    <property type="match status" value="1"/>
</dbReference>
<keyword evidence="4" id="KW-0430">Lectin</keyword>
<keyword evidence="5" id="KW-1185">Reference proteome</keyword>
<proteinExistence type="inferred from homology"/>
<dbReference type="Proteomes" id="UP000053477">
    <property type="component" value="Unassembled WGS sequence"/>
</dbReference>
<dbReference type="Pfam" id="PF00722">
    <property type="entry name" value="Glyco_hydro_16"/>
    <property type="match status" value="1"/>
</dbReference>
<keyword evidence="2" id="KW-1133">Transmembrane helix</keyword>
<feature type="transmembrane region" description="Helical" evidence="2">
    <location>
        <begin position="37"/>
        <end position="60"/>
    </location>
</feature>
<dbReference type="InterPro" id="IPR050546">
    <property type="entry name" value="Glycosyl_Hydrlase_16"/>
</dbReference>
<evidence type="ECO:0000256" key="1">
    <source>
        <dbReference type="ARBA" id="ARBA00006865"/>
    </source>
</evidence>
<dbReference type="OrthoDB" id="4781at2759"/>
<dbReference type="STRING" id="27342.A0A0H2S5D9"/>
<evidence type="ECO:0000313" key="4">
    <source>
        <dbReference type="EMBL" id="KLO19430.1"/>
    </source>
</evidence>
<protein>
    <submittedName>
        <fullName evidence="4">Concanavalin A-like lectin/glucanase</fullName>
    </submittedName>
</protein>
<dbReference type="InterPro" id="IPR000757">
    <property type="entry name" value="Beta-glucanase-like"/>
</dbReference>
<dbReference type="PANTHER" id="PTHR10963:SF55">
    <property type="entry name" value="GLYCOSIDE HYDROLASE FAMILY 16 PROTEIN"/>
    <property type="match status" value="1"/>
</dbReference>
<feature type="domain" description="GH16" evidence="3">
    <location>
        <begin position="60"/>
        <end position="409"/>
    </location>
</feature>